<name>A0ABV0F4D2_9ENTE</name>
<keyword evidence="3" id="KW-1185">Reference proteome</keyword>
<feature type="domain" description="CAP-associated" evidence="1">
    <location>
        <begin position="68"/>
        <end position="208"/>
    </location>
</feature>
<reference evidence="3" key="1">
    <citation type="submission" date="2016-06" db="EMBL/GenBank/DDBJ databases">
        <title>Four novel species of enterococci isolated from chicken manure.</title>
        <authorList>
            <person name="Van Tyne D."/>
        </authorList>
    </citation>
    <scope>NUCLEOTIDE SEQUENCE [LARGE SCALE GENOMIC DNA]</scope>
    <source>
        <strain evidence="3">JM9A</strain>
    </source>
</reference>
<comment type="caution">
    <text evidence="2">The sequence shown here is derived from an EMBL/GenBank/DDBJ whole genome shotgun (WGS) entry which is preliminary data.</text>
</comment>
<dbReference type="Gene3D" id="3.40.33.10">
    <property type="entry name" value="CAP"/>
    <property type="match status" value="1"/>
</dbReference>
<organism evidence="2 3">
    <name type="scientific">Enterococcus diestrammenae</name>
    <dbReference type="NCBI Taxonomy" id="1155073"/>
    <lineage>
        <taxon>Bacteria</taxon>
        <taxon>Bacillati</taxon>
        <taxon>Bacillota</taxon>
        <taxon>Bacilli</taxon>
        <taxon>Lactobacillales</taxon>
        <taxon>Enterococcaceae</taxon>
        <taxon>Enterococcus</taxon>
    </lineage>
</organism>
<dbReference type="EMBL" id="MAEI02000001">
    <property type="protein sequence ID" value="MEO1781838.1"/>
    <property type="molecule type" value="Genomic_DNA"/>
</dbReference>
<dbReference type="Proteomes" id="UP001429357">
    <property type="component" value="Unassembled WGS sequence"/>
</dbReference>
<reference evidence="2 3" key="2">
    <citation type="submission" date="2024-02" db="EMBL/GenBank/DDBJ databases">
        <title>The Genome Sequence of Enterococcus diestrammenae JM9A.</title>
        <authorList>
            <person name="Earl A."/>
            <person name="Manson A."/>
            <person name="Gilmore M."/>
            <person name="Sanders J."/>
            <person name="Shea T."/>
            <person name="Howe W."/>
            <person name="Livny J."/>
            <person name="Cuomo C."/>
            <person name="Neafsey D."/>
            <person name="Birren B."/>
        </authorList>
    </citation>
    <scope>NUCLEOTIDE SEQUENCE [LARGE SCALE GENOMIC DNA]</scope>
    <source>
        <strain evidence="2 3">JM9A</strain>
    </source>
</reference>
<evidence type="ECO:0000259" key="1">
    <source>
        <dbReference type="Pfam" id="PF14504"/>
    </source>
</evidence>
<dbReference type="RefSeq" id="WP_161868550.1">
    <property type="nucleotide sequence ID" value="NZ_MAEI02000001.1"/>
</dbReference>
<dbReference type="Pfam" id="PF14504">
    <property type="entry name" value="CAP_assoc_N"/>
    <property type="match status" value="1"/>
</dbReference>
<evidence type="ECO:0000313" key="2">
    <source>
        <dbReference type="EMBL" id="MEO1781838.1"/>
    </source>
</evidence>
<gene>
    <name evidence="2" type="ORF">BAU18_001427</name>
</gene>
<dbReference type="InterPro" id="IPR035940">
    <property type="entry name" value="CAP_sf"/>
</dbReference>
<evidence type="ECO:0000313" key="3">
    <source>
        <dbReference type="Proteomes" id="UP001429357"/>
    </source>
</evidence>
<dbReference type="InterPro" id="IPR029410">
    <property type="entry name" value="CAP_assoc"/>
</dbReference>
<protein>
    <recommendedName>
        <fullName evidence="1">CAP-associated domain-containing protein</fullName>
    </recommendedName>
</protein>
<proteinExistence type="predicted"/>
<accession>A0ABV0F4D2</accession>
<sequence length="377" mass="43252">MKEHWIKKRWFIFLLFLVLAFLVVYLQPIFFPRQVQTIRPQDSQAIVEGGNTTLQAEPIAAAGFAKLIGKPEKELEKQYGKPTESYDSGYGFTIKHYQSDDPGYLEASIKDGKIAAVKTTGIDGEPIAPFQLNMSMGDLAEITMLYPNFTIVNDDKAVEIELMEEDLNYRPLVTFDNGTYSILFFNAESKLIGVMYLTTEMLLKLAPYNLVQGTPPKMEATVSEDQWEPIDQAKEKQGYQLFNLLREQDQLERYDTTFTLQGQSRDFLSRFLKKPANYLEENRYENFRKVTEDASNAVFMLSGQEFSEVARAVEVPDIDGFFETPCYDPTFQILSWYSDPFMHNRFMKKDPQAMAIGILAQNMVILFEDVKATKDSD</sequence>